<evidence type="ECO:0000256" key="1">
    <source>
        <dbReference type="ARBA" id="ARBA00000553"/>
    </source>
</evidence>
<evidence type="ECO:0000256" key="2">
    <source>
        <dbReference type="ARBA" id="ARBA00003215"/>
    </source>
</evidence>
<dbReference type="Pfam" id="PF02578">
    <property type="entry name" value="Cu-oxidase_4"/>
    <property type="match status" value="1"/>
</dbReference>
<dbReference type="CDD" id="cd16833">
    <property type="entry name" value="YfiH"/>
    <property type="match status" value="1"/>
</dbReference>
<dbReference type="InterPro" id="IPR003730">
    <property type="entry name" value="Cu_polyphenol_OxRdtase"/>
</dbReference>
<keyword evidence="6" id="KW-0378">Hydrolase</keyword>
<evidence type="ECO:0000256" key="11">
    <source>
        <dbReference type="RuleBase" id="RU361274"/>
    </source>
</evidence>
<dbReference type="PANTHER" id="PTHR30616:SF2">
    <property type="entry name" value="PURINE NUCLEOSIDE PHOSPHORYLASE LACC1"/>
    <property type="match status" value="1"/>
</dbReference>
<dbReference type="InterPro" id="IPR038371">
    <property type="entry name" value="Cu_polyphenol_OxRdtase_sf"/>
</dbReference>
<comment type="catalytic activity">
    <reaction evidence="9">
        <text>adenosine + phosphate = alpha-D-ribose 1-phosphate + adenine</text>
        <dbReference type="Rhea" id="RHEA:27642"/>
        <dbReference type="ChEBI" id="CHEBI:16335"/>
        <dbReference type="ChEBI" id="CHEBI:16708"/>
        <dbReference type="ChEBI" id="CHEBI:43474"/>
        <dbReference type="ChEBI" id="CHEBI:57720"/>
        <dbReference type="EC" id="2.4.2.1"/>
    </reaction>
    <physiologicalReaction direction="left-to-right" evidence="9">
        <dbReference type="Rhea" id="RHEA:27643"/>
    </physiologicalReaction>
</comment>
<comment type="caution">
    <text evidence="12">The sequence shown here is derived from an EMBL/GenBank/DDBJ whole genome shotgun (WGS) entry which is preliminary data.</text>
</comment>
<dbReference type="EMBL" id="JAUSWN010000004">
    <property type="protein sequence ID" value="MDQ0478970.1"/>
    <property type="molecule type" value="Genomic_DNA"/>
</dbReference>
<evidence type="ECO:0000256" key="3">
    <source>
        <dbReference type="ARBA" id="ARBA00007353"/>
    </source>
</evidence>
<keyword evidence="5" id="KW-0479">Metal-binding</keyword>
<accession>A0ABU0JPF7</accession>
<dbReference type="NCBIfam" id="TIGR00726">
    <property type="entry name" value="peptidoglycan editing factor PgeF"/>
    <property type="match status" value="1"/>
</dbReference>
<dbReference type="Proteomes" id="UP001224418">
    <property type="component" value="Unassembled WGS sequence"/>
</dbReference>
<proteinExistence type="inferred from homology"/>
<comment type="catalytic activity">
    <reaction evidence="10">
        <text>S-methyl-5'-thioadenosine + phosphate = 5-(methylsulfanyl)-alpha-D-ribose 1-phosphate + adenine</text>
        <dbReference type="Rhea" id="RHEA:11852"/>
        <dbReference type="ChEBI" id="CHEBI:16708"/>
        <dbReference type="ChEBI" id="CHEBI:17509"/>
        <dbReference type="ChEBI" id="CHEBI:43474"/>
        <dbReference type="ChEBI" id="CHEBI:58533"/>
        <dbReference type="EC" id="2.4.2.28"/>
    </reaction>
    <physiologicalReaction direction="left-to-right" evidence="10">
        <dbReference type="Rhea" id="RHEA:11853"/>
    </physiologicalReaction>
</comment>
<reference evidence="12 13" key="1">
    <citation type="submission" date="2023-07" db="EMBL/GenBank/DDBJ databases">
        <title>Genomic Encyclopedia of Type Strains, Phase IV (KMG-IV): sequencing the most valuable type-strain genomes for metagenomic binning, comparative biology and taxonomic classification.</title>
        <authorList>
            <person name="Goeker M."/>
        </authorList>
    </citation>
    <scope>NUCLEOTIDE SEQUENCE [LARGE SCALE GENOMIC DNA]</scope>
    <source>
        <strain evidence="12 13">DSM 1400</strain>
    </source>
</reference>
<dbReference type="InterPro" id="IPR011324">
    <property type="entry name" value="Cytotoxic_necrot_fac-like_cat"/>
</dbReference>
<evidence type="ECO:0000256" key="8">
    <source>
        <dbReference type="ARBA" id="ARBA00047989"/>
    </source>
</evidence>
<comment type="catalytic activity">
    <reaction evidence="8">
        <text>adenosine + H2O + H(+) = inosine + NH4(+)</text>
        <dbReference type="Rhea" id="RHEA:24408"/>
        <dbReference type="ChEBI" id="CHEBI:15377"/>
        <dbReference type="ChEBI" id="CHEBI:15378"/>
        <dbReference type="ChEBI" id="CHEBI:16335"/>
        <dbReference type="ChEBI" id="CHEBI:17596"/>
        <dbReference type="ChEBI" id="CHEBI:28938"/>
        <dbReference type="EC" id="3.5.4.4"/>
    </reaction>
    <physiologicalReaction direction="left-to-right" evidence="8">
        <dbReference type="Rhea" id="RHEA:24409"/>
    </physiologicalReaction>
</comment>
<keyword evidence="7" id="KW-0862">Zinc</keyword>
<evidence type="ECO:0000313" key="12">
    <source>
        <dbReference type="EMBL" id="MDQ0478970.1"/>
    </source>
</evidence>
<gene>
    <name evidence="12" type="ORF">QOZ93_000698</name>
</gene>
<evidence type="ECO:0000256" key="4">
    <source>
        <dbReference type="ARBA" id="ARBA00022679"/>
    </source>
</evidence>
<dbReference type="RefSeq" id="WP_307355122.1">
    <property type="nucleotide sequence ID" value="NZ_BAAACJ010000041.1"/>
</dbReference>
<comment type="catalytic activity">
    <reaction evidence="1">
        <text>inosine + phosphate = alpha-D-ribose 1-phosphate + hypoxanthine</text>
        <dbReference type="Rhea" id="RHEA:27646"/>
        <dbReference type="ChEBI" id="CHEBI:17368"/>
        <dbReference type="ChEBI" id="CHEBI:17596"/>
        <dbReference type="ChEBI" id="CHEBI:43474"/>
        <dbReference type="ChEBI" id="CHEBI:57720"/>
        <dbReference type="EC" id="2.4.2.1"/>
    </reaction>
    <physiologicalReaction direction="left-to-right" evidence="1">
        <dbReference type="Rhea" id="RHEA:27647"/>
    </physiologicalReaction>
</comment>
<name>A0ABU0JPF7_HATLI</name>
<evidence type="ECO:0000313" key="13">
    <source>
        <dbReference type="Proteomes" id="UP001224418"/>
    </source>
</evidence>
<keyword evidence="4" id="KW-0808">Transferase</keyword>
<comment type="function">
    <text evidence="2">Purine nucleoside enzyme that catalyzes the phosphorolysis of adenosine and inosine nucleosides, yielding D-ribose 1-phosphate and the respective free bases, adenine and hypoxanthine. Also catalyzes the phosphorolysis of S-methyl-5'-thioadenosine into adenine and S-methyl-5-thio-alpha-D-ribose 1-phosphate. Also has adenosine deaminase activity.</text>
</comment>
<evidence type="ECO:0000256" key="10">
    <source>
        <dbReference type="ARBA" id="ARBA00049893"/>
    </source>
</evidence>
<dbReference type="SUPFAM" id="SSF64438">
    <property type="entry name" value="CNF1/YfiH-like putative cysteine hydrolases"/>
    <property type="match status" value="1"/>
</dbReference>
<protein>
    <recommendedName>
        <fullName evidence="11">Purine nucleoside phosphorylase</fullName>
    </recommendedName>
</protein>
<evidence type="ECO:0000256" key="7">
    <source>
        <dbReference type="ARBA" id="ARBA00022833"/>
    </source>
</evidence>
<evidence type="ECO:0000256" key="5">
    <source>
        <dbReference type="ARBA" id="ARBA00022723"/>
    </source>
</evidence>
<dbReference type="Gene3D" id="3.60.140.10">
    <property type="entry name" value="CNF1/YfiH-like putative cysteine hydrolases"/>
    <property type="match status" value="1"/>
</dbReference>
<evidence type="ECO:0000256" key="9">
    <source>
        <dbReference type="ARBA" id="ARBA00048968"/>
    </source>
</evidence>
<evidence type="ECO:0000256" key="6">
    <source>
        <dbReference type="ARBA" id="ARBA00022801"/>
    </source>
</evidence>
<organism evidence="12 13">
    <name type="scientific">Hathewaya limosa</name>
    <name type="common">Clostridium limosum</name>
    <dbReference type="NCBI Taxonomy" id="1536"/>
    <lineage>
        <taxon>Bacteria</taxon>
        <taxon>Bacillati</taxon>
        <taxon>Bacillota</taxon>
        <taxon>Clostridia</taxon>
        <taxon>Eubacteriales</taxon>
        <taxon>Clostridiaceae</taxon>
        <taxon>Hathewaya</taxon>
    </lineage>
</organism>
<dbReference type="PANTHER" id="PTHR30616">
    <property type="entry name" value="UNCHARACTERIZED PROTEIN YFIH"/>
    <property type="match status" value="1"/>
</dbReference>
<keyword evidence="13" id="KW-1185">Reference proteome</keyword>
<comment type="similarity">
    <text evidence="3 11">Belongs to the purine nucleoside phosphorylase YfiH/LACC1 family.</text>
</comment>
<sequence>MEFKYIEDYKFIKFNYDNVYMFFSTAEGNLDFNKNFPKGIENLNNLKRWFNVDYVSYLNQTHSDKVLIADDNVYDGDALITNELNRIIGVFTADCVPILLVDKQNKAIAAVHSGWRGTVQDIVLNTIEELKNKYNSKEENINVYIGPHNKKCCYEVGEDVIELFREKKCFNESMYVNGKINLEAYIVETLINKGIKRENICTENLCTYCNKDTKLHSYRKEKDGYGRMFSFVFIK</sequence>